<gene>
    <name evidence="1" type="ORF">HLH13_04025</name>
</gene>
<evidence type="ECO:0000313" key="2">
    <source>
        <dbReference type="Proteomes" id="UP000546536"/>
    </source>
</evidence>
<dbReference type="EMBL" id="JABERG010000004">
    <property type="protein sequence ID" value="NNH86896.1"/>
    <property type="molecule type" value="Genomic_DNA"/>
</dbReference>
<proteinExistence type="predicted"/>
<evidence type="ECO:0000313" key="1">
    <source>
        <dbReference type="EMBL" id="NNH86896.1"/>
    </source>
</evidence>
<protein>
    <submittedName>
        <fullName evidence="1">GNAT family N-acetyltransferase</fullName>
    </submittedName>
</protein>
<dbReference type="RefSeq" id="WP_171543858.1">
    <property type="nucleotide sequence ID" value="NZ_JABERG010000004.1"/>
</dbReference>
<sequence length="67" mass="7836">MQNSGYAFIADLKNKISAMYLSKFQELKIGVGRLMMEKMLLKYKDFHQKNLVAEHQALEFYESIGFV</sequence>
<keyword evidence="2" id="KW-1185">Reference proteome</keyword>
<dbReference type="Proteomes" id="UP000546536">
    <property type="component" value="Unassembled WGS sequence"/>
</dbReference>
<name>A0ABX1UZX0_9GAMM</name>
<organism evidence="1 2">
    <name type="scientific">Acinetobacter terrae</name>
    <dbReference type="NCBI Taxonomy" id="2731247"/>
    <lineage>
        <taxon>Bacteria</taxon>
        <taxon>Pseudomonadati</taxon>
        <taxon>Pseudomonadota</taxon>
        <taxon>Gammaproteobacteria</taxon>
        <taxon>Moraxellales</taxon>
        <taxon>Moraxellaceae</taxon>
        <taxon>Acinetobacter</taxon>
        <taxon>Acinetobacter Taxon 24</taxon>
    </lineage>
</organism>
<comment type="caution">
    <text evidence="1">The sequence shown here is derived from an EMBL/GenBank/DDBJ whole genome shotgun (WGS) entry which is preliminary data.</text>
</comment>
<reference evidence="1 2" key="1">
    <citation type="submission" date="2020-04" db="EMBL/GenBank/DDBJ databases">
        <title>Acinetobacter Taxon 24.</title>
        <authorList>
            <person name="Nemec A."/>
            <person name="Radolfova-Krizova L."/>
            <person name="Higgins P.G."/>
            <person name="Spanelova P."/>
        </authorList>
    </citation>
    <scope>NUCLEOTIDE SEQUENCE [LARGE SCALE GENOMIC DNA]</scope>
    <source>
        <strain evidence="1 2">ANC 4279</strain>
    </source>
</reference>
<accession>A0ABX1UZX0</accession>
<dbReference type="Gene3D" id="3.40.630.30">
    <property type="match status" value="1"/>
</dbReference>